<evidence type="ECO:0000256" key="4">
    <source>
        <dbReference type="ARBA" id="ARBA00022475"/>
    </source>
</evidence>
<evidence type="ECO:0000256" key="3">
    <source>
        <dbReference type="ARBA" id="ARBA00022448"/>
    </source>
</evidence>
<feature type="transmembrane region" description="Helical" evidence="9">
    <location>
        <begin position="29"/>
        <end position="50"/>
    </location>
</feature>
<dbReference type="NCBIfam" id="TIGR01726">
    <property type="entry name" value="HEQRo_perm_3TM"/>
    <property type="match status" value="1"/>
</dbReference>
<evidence type="ECO:0000256" key="9">
    <source>
        <dbReference type="RuleBase" id="RU363032"/>
    </source>
</evidence>
<feature type="transmembrane region" description="Helical" evidence="9">
    <location>
        <begin position="295"/>
        <end position="317"/>
    </location>
</feature>
<evidence type="ECO:0000313" key="12">
    <source>
        <dbReference type="Proteomes" id="UP000182944"/>
    </source>
</evidence>
<organism evidence="11 12">
    <name type="scientific">Paracoccus sanguinis</name>
    <dbReference type="NCBI Taxonomy" id="1545044"/>
    <lineage>
        <taxon>Bacteria</taxon>
        <taxon>Pseudomonadati</taxon>
        <taxon>Pseudomonadota</taxon>
        <taxon>Alphaproteobacteria</taxon>
        <taxon>Rhodobacterales</taxon>
        <taxon>Paracoccaceae</taxon>
        <taxon>Paracoccus</taxon>
    </lineage>
</organism>
<comment type="similarity">
    <text evidence="2">Belongs to the binding-protein-dependent transport system permease family. HisMQ subfamily.</text>
</comment>
<evidence type="ECO:0000256" key="7">
    <source>
        <dbReference type="ARBA" id="ARBA00022989"/>
    </source>
</evidence>
<keyword evidence="8 9" id="KW-0472">Membrane</keyword>
<keyword evidence="4" id="KW-1003">Cell membrane</keyword>
<dbReference type="PROSITE" id="PS50928">
    <property type="entry name" value="ABC_TM1"/>
    <property type="match status" value="1"/>
</dbReference>
<proteinExistence type="inferred from homology"/>
<feature type="transmembrane region" description="Helical" evidence="9">
    <location>
        <begin position="136"/>
        <end position="157"/>
    </location>
</feature>
<evidence type="ECO:0000256" key="1">
    <source>
        <dbReference type="ARBA" id="ARBA00004429"/>
    </source>
</evidence>
<dbReference type="Proteomes" id="UP000182944">
    <property type="component" value="Unassembled WGS sequence"/>
</dbReference>
<keyword evidence="3 9" id="KW-0813">Transport</keyword>
<dbReference type="GO" id="GO:0022857">
    <property type="term" value="F:transmembrane transporter activity"/>
    <property type="evidence" value="ECO:0007669"/>
    <property type="project" value="InterPro"/>
</dbReference>
<dbReference type="PANTHER" id="PTHR30614:SF37">
    <property type="entry name" value="AMINO-ACID ABC TRANSPORTER PERMEASE PROTEIN YHDX-RELATED"/>
    <property type="match status" value="1"/>
</dbReference>
<evidence type="ECO:0000256" key="6">
    <source>
        <dbReference type="ARBA" id="ARBA00022970"/>
    </source>
</evidence>
<accession>A0A1H2Y995</accession>
<keyword evidence="5 9" id="KW-0812">Transmembrane</keyword>
<gene>
    <name evidence="11" type="ORF">SAMN05444276_102768</name>
</gene>
<evidence type="ECO:0000256" key="2">
    <source>
        <dbReference type="ARBA" id="ARBA00010072"/>
    </source>
</evidence>
<feature type="transmembrane region" description="Helical" evidence="9">
    <location>
        <begin position="250"/>
        <end position="275"/>
    </location>
</feature>
<dbReference type="GO" id="GO:0043190">
    <property type="term" value="C:ATP-binding cassette (ABC) transporter complex"/>
    <property type="evidence" value="ECO:0007669"/>
    <property type="project" value="InterPro"/>
</dbReference>
<feature type="transmembrane region" description="Helical" evidence="9">
    <location>
        <begin position="338"/>
        <end position="356"/>
    </location>
</feature>
<dbReference type="InterPro" id="IPR000515">
    <property type="entry name" value="MetI-like"/>
</dbReference>
<protein>
    <submittedName>
        <fullName evidence="11">L-glutamine ABC transporter membrane protein /L-glutamate ABC transporter membrane protein /L-aspartate ABC transporter membrane protein /L-asparagine ABC transporter membrane protein</fullName>
    </submittedName>
</protein>
<feature type="domain" description="ABC transmembrane type-1" evidence="10">
    <location>
        <begin position="98"/>
        <end position="414"/>
    </location>
</feature>
<dbReference type="EMBL" id="FNNA01000002">
    <property type="protein sequence ID" value="SDX01388.1"/>
    <property type="molecule type" value="Genomic_DNA"/>
</dbReference>
<feature type="transmembrane region" description="Helical" evidence="9">
    <location>
        <begin position="211"/>
        <end position="230"/>
    </location>
</feature>
<dbReference type="GO" id="GO:0006865">
    <property type="term" value="P:amino acid transport"/>
    <property type="evidence" value="ECO:0007669"/>
    <property type="project" value="UniProtKB-KW"/>
</dbReference>
<keyword evidence="12" id="KW-1185">Reference proteome</keyword>
<dbReference type="CDD" id="cd06261">
    <property type="entry name" value="TM_PBP2"/>
    <property type="match status" value="2"/>
</dbReference>
<feature type="transmembrane region" description="Helical" evidence="9">
    <location>
        <begin position="102"/>
        <end position="124"/>
    </location>
</feature>
<sequence length="426" mass="46741">MAPKSPMSPVTAPGDRPFRLSMLIYDRKFRSLTIQTLVFIIVMLFAAWLVNNTVQNLARQGKTFDFGFLWNRAGYDIPFHIIPYSSADTHLRAAMVGLTNTLLVSALGCVLATIIGVLVGVLRLSRNWLVARLMTVYVEIFRNVPLLLWILVILALFTEVMPGPRDYRPDADGNAKAEMILFDSVAPTNRYTAVPRLAVDHDPGSVALGPVSLDTVFLAFVVALVAAWLIHRWLRGWAQARQDATGRRPLTWPFSLALYLVPLIVLSRVFGVHFIRPELTGFNFSGGLNLDNGFVVLLLALSLYTGAFIAEIVRAGILAVSRGQSEAAAALGLQPRGIMGLVILPQALRVIIPPLISQFLNLTKNSSLAIAVGYPDLRATLGGTTLNQTGREMESMIVMMGIYLAISLAISGVMNVYNARVKLKER</sequence>
<dbReference type="PANTHER" id="PTHR30614">
    <property type="entry name" value="MEMBRANE COMPONENT OF AMINO ACID ABC TRANSPORTER"/>
    <property type="match status" value="1"/>
</dbReference>
<keyword evidence="7 9" id="KW-1133">Transmembrane helix</keyword>
<dbReference type="Pfam" id="PF00528">
    <property type="entry name" value="BPD_transp_1"/>
    <property type="match status" value="1"/>
</dbReference>
<reference evidence="12" key="1">
    <citation type="submission" date="2016-10" db="EMBL/GenBank/DDBJ databases">
        <authorList>
            <person name="Varghese N."/>
            <person name="Submissions S."/>
        </authorList>
    </citation>
    <scope>NUCLEOTIDE SEQUENCE [LARGE SCALE GENOMIC DNA]</scope>
    <source>
        <strain evidence="12">DSM 29303</strain>
    </source>
</reference>
<dbReference type="InterPro" id="IPR043429">
    <property type="entry name" value="ArtM/GltK/GlnP/TcyL/YhdX-like"/>
</dbReference>
<dbReference type="SUPFAM" id="SSF161098">
    <property type="entry name" value="MetI-like"/>
    <property type="match status" value="2"/>
</dbReference>
<dbReference type="STRING" id="1545044.SAMN05444276_102768"/>
<feature type="transmembrane region" description="Helical" evidence="9">
    <location>
        <begin position="396"/>
        <end position="417"/>
    </location>
</feature>
<dbReference type="InterPro" id="IPR010065">
    <property type="entry name" value="AA_ABC_transptr_permease_3TM"/>
</dbReference>
<dbReference type="AlphaFoldDB" id="A0A1H2Y995"/>
<dbReference type="Gene3D" id="1.10.3720.10">
    <property type="entry name" value="MetI-like"/>
    <property type="match status" value="2"/>
</dbReference>
<name>A0A1H2Y995_9RHOB</name>
<dbReference type="InterPro" id="IPR035906">
    <property type="entry name" value="MetI-like_sf"/>
</dbReference>
<evidence type="ECO:0000259" key="10">
    <source>
        <dbReference type="PROSITE" id="PS50928"/>
    </source>
</evidence>
<evidence type="ECO:0000256" key="5">
    <source>
        <dbReference type="ARBA" id="ARBA00022692"/>
    </source>
</evidence>
<evidence type="ECO:0000256" key="8">
    <source>
        <dbReference type="ARBA" id="ARBA00023136"/>
    </source>
</evidence>
<keyword evidence="6" id="KW-0029">Amino-acid transport</keyword>
<evidence type="ECO:0000313" key="11">
    <source>
        <dbReference type="EMBL" id="SDX01388.1"/>
    </source>
</evidence>
<comment type="subcellular location">
    <subcellularLocation>
        <location evidence="1">Cell inner membrane</location>
        <topology evidence="1">Multi-pass membrane protein</topology>
    </subcellularLocation>
    <subcellularLocation>
        <location evidence="9">Cell membrane</location>
        <topology evidence="9">Multi-pass membrane protein</topology>
    </subcellularLocation>
</comment>